<dbReference type="SMART" id="SM00483">
    <property type="entry name" value="POLXc"/>
    <property type="match status" value="1"/>
</dbReference>
<dbReference type="EMBL" id="JBJKTR010000017">
    <property type="protein sequence ID" value="KAL3337106.1"/>
    <property type="molecule type" value="Genomic_DNA"/>
</dbReference>
<dbReference type="Proteomes" id="UP001627284">
    <property type="component" value="Unassembled WGS sequence"/>
</dbReference>
<proteinExistence type="inferred from homology"/>
<evidence type="ECO:0000256" key="2">
    <source>
        <dbReference type="ARBA" id="ARBA00004123"/>
    </source>
</evidence>
<dbReference type="SMART" id="SM00292">
    <property type="entry name" value="BRCT"/>
    <property type="match status" value="1"/>
</dbReference>
<evidence type="ECO:0000256" key="10">
    <source>
        <dbReference type="ARBA" id="ARBA00022932"/>
    </source>
</evidence>
<evidence type="ECO:0000256" key="9">
    <source>
        <dbReference type="ARBA" id="ARBA00022763"/>
    </source>
</evidence>
<evidence type="ECO:0000256" key="11">
    <source>
        <dbReference type="ARBA" id="ARBA00023125"/>
    </source>
</evidence>
<keyword evidence="15 17" id="KW-0539">Nucleus</keyword>
<evidence type="ECO:0000256" key="4">
    <source>
        <dbReference type="ARBA" id="ARBA00022634"/>
    </source>
</evidence>
<dbReference type="InterPro" id="IPR002054">
    <property type="entry name" value="DNA-dir_DNA_pol_X"/>
</dbReference>
<evidence type="ECO:0000256" key="7">
    <source>
        <dbReference type="ARBA" id="ARBA00022705"/>
    </source>
</evidence>
<dbReference type="FunFam" id="1.10.150.20:FF:000010">
    <property type="entry name" value="DNA polymerase lambda"/>
    <property type="match status" value="1"/>
</dbReference>
<feature type="compositionally biased region" description="Low complexity" evidence="18">
    <location>
        <begin position="162"/>
        <end position="177"/>
    </location>
</feature>
<dbReference type="PROSITE" id="PS50172">
    <property type="entry name" value="BRCT"/>
    <property type="match status" value="1"/>
</dbReference>
<keyword evidence="9 17" id="KW-0227">DNA damage</keyword>
<keyword evidence="12 17" id="KW-0234">DNA repair</keyword>
<dbReference type="GO" id="GO:0005634">
    <property type="term" value="C:nucleus"/>
    <property type="evidence" value="ECO:0007669"/>
    <property type="project" value="UniProtKB-SubCell"/>
</dbReference>
<dbReference type="InterPro" id="IPR010996">
    <property type="entry name" value="HHH_MUS81"/>
</dbReference>
<evidence type="ECO:0000256" key="5">
    <source>
        <dbReference type="ARBA" id="ARBA00022679"/>
    </source>
</evidence>
<dbReference type="PANTHER" id="PTHR11276:SF41">
    <property type="entry name" value="DNA POLYMERASE LAMBDA"/>
    <property type="match status" value="1"/>
</dbReference>
<comment type="function">
    <text evidence="17">DNA polymerase that functions in several pathways of DNA repair. Involved in base excision repair (BER) responsible for repair of lesions that give rise to abasic (AP) sites in DNA. Also contributes to DNA double-strand break repair by non-homologous end joining and homologous recombination. Has both template-dependent and template-independent (terminal transferase) DNA polymerase activities. Has also a 5'-deoxyribose-5-phosphate lyase (dRP lyase) activity.</text>
</comment>
<keyword evidence="13" id="KW-0464">Manganese</keyword>
<evidence type="ECO:0000256" key="8">
    <source>
        <dbReference type="ARBA" id="ARBA00022723"/>
    </source>
</evidence>
<dbReference type="GO" id="GO:0006260">
    <property type="term" value="P:DNA replication"/>
    <property type="evidence" value="ECO:0007669"/>
    <property type="project" value="UniProtKB-KW"/>
</dbReference>
<dbReference type="GO" id="GO:0003887">
    <property type="term" value="F:DNA-directed DNA polymerase activity"/>
    <property type="evidence" value="ECO:0007669"/>
    <property type="project" value="UniProtKB-UniRule"/>
</dbReference>
<keyword evidence="7" id="KW-0235">DNA replication</keyword>
<dbReference type="InterPro" id="IPR036420">
    <property type="entry name" value="BRCT_dom_sf"/>
</dbReference>
<dbReference type="Pfam" id="PF00533">
    <property type="entry name" value="BRCT"/>
    <property type="match status" value="1"/>
</dbReference>
<dbReference type="GO" id="GO:0016829">
    <property type="term" value="F:lyase activity"/>
    <property type="evidence" value="ECO:0007669"/>
    <property type="project" value="UniProtKB-KW"/>
</dbReference>
<name>A0ABD2S0Q7_9SOLN</name>
<protein>
    <recommendedName>
        <fullName evidence="17">DNA polymerase</fullName>
        <ecNumber evidence="17">2.7.7.7</ecNumber>
    </recommendedName>
</protein>
<dbReference type="FunFam" id="1.10.150.110:FF:000006">
    <property type="entry name" value="DNA polymerase"/>
    <property type="match status" value="1"/>
</dbReference>
<dbReference type="PRINTS" id="PR00870">
    <property type="entry name" value="DNAPOLXBETA"/>
</dbReference>
<keyword evidence="4" id="KW-0237">DNA synthesis</keyword>
<feature type="domain" description="BRCT" evidence="19">
    <location>
        <begin position="12"/>
        <end position="106"/>
    </location>
</feature>
<reference evidence="20 21" key="1">
    <citation type="submission" date="2024-05" db="EMBL/GenBank/DDBJ databases">
        <title>De novo assembly of an allotetraploid wild potato.</title>
        <authorList>
            <person name="Hosaka A.J."/>
        </authorList>
    </citation>
    <scope>NUCLEOTIDE SEQUENCE [LARGE SCALE GENOMIC DNA]</scope>
    <source>
        <tissue evidence="20">Young leaves</tissue>
    </source>
</reference>
<dbReference type="Pfam" id="PF14716">
    <property type="entry name" value="HHH_8"/>
    <property type="match status" value="1"/>
</dbReference>
<evidence type="ECO:0000256" key="15">
    <source>
        <dbReference type="ARBA" id="ARBA00023242"/>
    </source>
</evidence>
<evidence type="ECO:0000256" key="16">
    <source>
        <dbReference type="ARBA" id="ARBA00049244"/>
    </source>
</evidence>
<keyword evidence="8" id="KW-0479">Metal-binding</keyword>
<dbReference type="GO" id="GO:0003677">
    <property type="term" value="F:DNA binding"/>
    <property type="evidence" value="ECO:0007669"/>
    <property type="project" value="UniProtKB-UniRule"/>
</dbReference>
<keyword evidence="21" id="KW-1185">Reference proteome</keyword>
<dbReference type="SUPFAM" id="SSF81301">
    <property type="entry name" value="Nucleotidyltransferase"/>
    <property type="match status" value="1"/>
</dbReference>
<feature type="region of interest" description="Disordered" evidence="18">
    <location>
        <begin position="112"/>
        <end position="199"/>
    </location>
</feature>
<gene>
    <name evidence="20" type="ORF">AABB24_029655</name>
</gene>
<dbReference type="InterPro" id="IPR027421">
    <property type="entry name" value="DNA_pol_lamdba_lyase_dom_sf"/>
</dbReference>
<accession>A0ABD2S0Q7</accession>
<dbReference type="PRINTS" id="PR00869">
    <property type="entry name" value="DNAPOLX"/>
</dbReference>
<dbReference type="InterPro" id="IPR002008">
    <property type="entry name" value="DNA_pol_X_beta-like"/>
</dbReference>
<dbReference type="InterPro" id="IPR018944">
    <property type="entry name" value="DNA_pol_lambd_fingers_domain"/>
</dbReference>
<dbReference type="Gene3D" id="3.30.460.10">
    <property type="entry name" value="Beta Polymerase, domain 2"/>
    <property type="match status" value="1"/>
</dbReference>
<organism evidence="20 21">
    <name type="scientific">Solanum stoloniferum</name>
    <dbReference type="NCBI Taxonomy" id="62892"/>
    <lineage>
        <taxon>Eukaryota</taxon>
        <taxon>Viridiplantae</taxon>
        <taxon>Streptophyta</taxon>
        <taxon>Embryophyta</taxon>
        <taxon>Tracheophyta</taxon>
        <taxon>Spermatophyta</taxon>
        <taxon>Magnoliopsida</taxon>
        <taxon>eudicotyledons</taxon>
        <taxon>Gunneridae</taxon>
        <taxon>Pentapetalae</taxon>
        <taxon>asterids</taxon>
        <taxon>lamiids</taxon>
        <taxon>Solanales</taxon>
        <taxon>Solanaceae</taxon>
        <taxon>Solanoideae</taxon>
        <taxon>Solaneae</taxon>
        <taxon>Solanum</taxon>
    </lineage>
</organism>
<dbReference type="InterPro" id="IPR001357">
    <property type="entry name" value="BRCT_dom"/>
</dbReference>
<evidence type="ECO:0000256" key="12">
    <source>
        <dbReference type="ARBA" id="ARBA00023204"/>
    </source>
</evidence>
<keyword evidence="11" id="KW-0238">DNA-binding</keyword>
<dbReference type="GO" id="GO:0046872">
    <property type="term" value="F:metal ion binding"/>
    <property type="evidence" value="ECO:0007669"/>
    <property type="project" value="UniProtKB-UniRule"/>
</dbReference>
<evidence type="ECO:0000256" key="14">
    <source>
        <dbReference type="ARBA" id="ARBA00023239"/>
    </source>
</evidence>
<dbReference type="CDD" id="cd00141">
    <property type="entry name" value="NT_POLXc"/>
    <property type="match status" value="1"/>
</dbReference>
<comment type="catalytic activity">
    <reaction evidence="16 17">
        <text>DNA(n) + a 2'-deoxyribonucleoside 5'-triphosphate = DNA(n+1) + diphosphate</text>
        <dbReference type="Rhea" id="RHEA:22508"/>
        <dbReference type="Rhea" id="RHEA-COMP:17339"/>
        <dbReference type="Rhea" id="RHEA-COMP:17340"/>
        <dbReference type="ChEBI" id="CHEBI:33019"/>
        <dbReference type="ChEBI" id="CHEBI:61560"/>
        <dbReference type="ChEBI" id="CHEBI:173112"/>
        <dbReference type="EC" id="2.7.7.7"/>
    </reaction>
</comment>
<evidence type="ECO:0000256" key="3">
    <source>
        <dbReference type="ARBA" id="ARBA00008323"/>
    </source>
</evidence>
<sequence>MAPKKDKSPPSDPNGIFSGMVVFLIETGVQSRRLQIWKQKLVQMGAKLEDRFTKNVSHVFAMDANLLLQKLDKERLIRAKVKLLTYQWLEDSLIEGEKASEDLYVLSLQSGGGESLSPKADNDGHSRVTRKKSRISAEDAKNSSPRHMNDNKERVDSRDTKSASSFTSRSSSPEVTSPEAIDSLNKPVGTSDSSSLYKPPDLNRNITQIFGKLLNIYRALGDDRRSFSYYKAIPVIEKLPFKIESVDQVKHLPSIGKSMQDHIQEIVTTGKLSKLEHFEKDEKVKTISLFGEVWGIGPATALKLYEKGHRTLDDLRNEESLTHSQRLGLKYFDDIQTRIPRHEVEEMERLLQKVGEEILPGVIVVCGGSYRRGKASCGDMDIICTHPDRKSHKGFLPKFVKRLKDMEFLREDLVFSVHSTEVSI</sequence>
<evidence type="ECO:0000313" key="20">
    <source>
        <dbReference type="EMBL" id="KAL3337106.1"/>
    </source>
</evidence>
<dbReference type="InterPro" id="IPR022312">
    <property type="entry name" value="DNA_pol_X"/>
</dbReference>
<comment type="subcellular location">
    <subcellularLocation>
        <location evidence="2 17">Nucleus</location>
    </subcellularLocation>
</comment>
<dbReference type="SUPFAM" id="SSF52113">
    <property type="entry name" value="BRCT domain"/>
    <property type="match status" value="1"/>
</dbReference>
<evidence type="ECO:0000256" key="17">
    <source>
        <dbReference type="RuleBase" id="RU366014"/>
    </source>
</evidence>
<dbReference type="InterPro" id="IPR043519">
    <property type="entry name" value="NT_sf"/>
</dbReference>
<evidence type="ECO:0000256" key="13">
    <source>
        <dbReference type="ARBA" id="ARBA00023211"/>
    </source>
</evidence>
<dbReference type="PANTHER" id="PTHR11276">
    <property type="entry name" value="DNA POLYMERASE TYPE-X FAMILY MEMBER"/>
    <property type="match status" value="1"/>
</dbReference>
<evidence type="ECO:0000256" key="6">
    <source>
        <dbReference type="ARBA" id="ARBA00022695"/>
    </source>
</evidence>
<dbReference type="Pfam" id="PF10391">
    <property type="entry name" value="DNA_pol_lambd_f"/>
    <property type="match status" value="1"/>
</dbReference>
<dbReference type="Gene3D" id="3.40.50.10190">
    <property type="entry name" value="BRCT domain"/>
    <property type="match status" value="1"/>
</dbReference>
<dbReference type="SUPFAM" id="SSF47802">
    <property type="entry name" value="DNA polymerase beta, N-terminal domain-like"/>
    <property type="match status" value="1"/>
</dbReference>
<feature type="compositionally biased region" description="Basic and acidic residues" evidence="18">
    <location>
        <begin position="135"/>
        <end position="161"/>
    </location>
</feature>
<dbReference type="Pfam" id="PF14792">
    <property type="entry name" value="DNA_pol_B_palm"/>
    <property type="match status" value="1"/>
</dbReference>
<dbReference type="EC" id="2.7.7.7" evidence="17"/>
<evidence type="ECO:0000259" key="19">
    <source>
        <dbReference type="PROSITE" id="PS50172"/>
    </source>
</evidence>
<comment type="similarity">
    <text evidence="3 17">Belongs to the DNA polymerase type-X family.</text>
</comment>
<keyword evidence="14" id="KW-0456">Lyase</keyword>
<evidence type="ECO:0000256" key="1">
    <source>
        <dbReference type="ARBA" id="ARBA00001936"/>
    </source>
</evidence>
<dbReference type="FunFam" id="3.40.50.10190:FF:000031">
    <property type="entry name" value="DNA polymerase"/>
    <property type="match status" value="1"/>
</dbReference>
<comment type="caution">
    <text evidence="20">The sequence shown here is derived from an EMBL/GenBank/DDBJ whole genome shotgun (WGS) entry which is preliminary data.</text>
</comment>
<keyword evidence="10 17" id="KW-0239">DNA-directed DNA polymerase</keyword>
<dbReference type="Gene3D" id="1.10.150.20">
    <property type="entry name" value="5' to 3' exonuclease, C-terminal subdomain"/>
    <property type="match status" value="1"/>
</dbReference>
<dbReference type="Gene3D" id="1.10.150.110">
    <property type="entry name" value="DNA polymerase beta, N-terminal domain-like"/>
    <property type="match status" value="1"/>
</dbReference>
<evidence type="ECO:0000256" key="18">
    <source>
        <dbReference type="SAM" id="MobiDB-lite"/>
    </source>
</evidence>
<keyword evidence="6 17" id="KW-0548">Nucleotidyltransferase</keyword>
<dbReference type="CDD" id="cd00027">
    <property type="entry name" value="BRCT"/>
    <property type="match status" value="1"/>
</dbReference>
<dbReference type="SUPFAM" id="SSF81585">
    <property type="entry name" value="PsbU/PolX domain-like"/>
    <property type="match status" value="1"/>
</dbReference>
<dbReference type="GO" id="GO:0006281">
    <property type="term" value="P:DNA repair"/>
    <property type="evidence" value="ECO:0007669"/>
    <property type="project" value="UniProtKB-KW"/>
</dbReference>
<comment type="cofactor">
    <cofactor evidence="1">
        <name>Mn(2+)</name>
        <dbReference type="ChEBI" id="CHEBI:29035"/>
    </cofactor>
</comment>
<evidence type="ECO:0000313" key="21">
    <source>
        <dbReference type="Proteomes" id="UP001627284"/>
    </source>
</evidence>
<dbReference type="AlphaFoldDB" id="A0ABD2S0Q7"/>
<keyword evidence="5 17" id="KW-0808">Transferase</keyword>
<dbReference type="InterPro" id="IPR028207">
    <property type="entry name" value="DNA_pol_B_palm_palm"/>
</dbReference>